<gene>
    <name evidence="1" type="ORF">ODALV1_LOCUS31576</name>
</gene>
<accession>A0ABP1SA36</accession>
<dbReference type="EMBL" id="CAXLJM020000182">
    <property type="protein sequence ID" value="CAL8148931.1"/>
    <property type="molecule type" value="Genomic_DNA"/>
</dbReference>
<keyword evidence="2" id="KW-1185">Reference proteome</keyword>
<comment type="caution">
    <text evidence="1">The sequence shown here is derived from an EMBL/GenBank/DDBJ whole genome shotgun (WGS) entry which is preliminary data.</text>
</comment>
<evidence type="ECO:0000313" key="1">
    <source>
        <dbReference type="EMBL" id="CAL8148931.1"/>
    </source>
</evidence>
<sequence length="203" mass="23833">MLPDVTNMPPTTDKASRKKLRELQEDGTRVLYVNTNEVQIVRVVAKRRKLLCPSGDELLEVRHGIKRSNITIVTITFAWTINTDDKQPSRMMNQESHIGVVYIKGATAYYFDSHIIRGAEIKRHYEYQGLKIHLPRILEKLNPLPEIRRRFWRLRGDCPITLEGPCRIADLGRWDPLRDESWMDYSRNLTAFLDFVNMVIRRI</sequence>
<evidence type="ECO:0000313" key="2">
    <source>
        <dbReference type="Proteomes" id="UP001642540"/>
    </source>
</evidence>
<reference evidence="1 2" key="1">
    <citation type="submission" date="2024-08" db="EMBL/GenBank/DDBJ databases">
        <authorList>
            <person name="Cucini C."/>
            <person name="Frati F."/>
        </authorList>
    </citation>
    <scope>NUCLEOTIDE SEQUENCE [LARGE SCALE GENOMIC DNA]</scope>
</reference>
<proteinExistence type="predicted"/>
<name>A0ABP1SA36_9HEXA</name>
<protein>
    <submittedName>
        <fullName evidence="1">Uncharacterized protein</fullName>
    </submittedName>
</protein>
<dbReference type="Proteomes" id="UP001642540">
    <property type="component" value="Unassembled WGS sequence"/>
</dbReference>
<organism evidence="1 2">
    <name type="scientific">Orchesella dallaii</name>
    <dbReference type="NCBI Taxonomy" id="48710"/>
    <lineage>
        <taxon>Eukaryota</taxon>
        <taxon>Metazoa</taxon>
        <taxon>Ecdysozoa</taxon>
        <taxon>Arthropoda</taxon>
        <taxon>Hexapoda</taxon>
        <taxon>Collembola</taxon>
        <taxon>Entomobryomorpha</taxon>
        <taxon>Entomobryoidea</taxon>
        <taxon>Orchesellidae</taxon>
        <taxon>Orchesellinae</taxon>
        <taxon>Orchesella</taxon>
    </lineage>
</organism>